<dbReference type="PANTHER" id="PTHR32439">
    <property type="entry name" value="FERREDOXIN--NITRITE REDUCTASE, CHLOROPLASTIC"/>
    <property type="match status" value="1"/>
</dbReference>
<dbReference type="PRINTS" id="PR00397">
    <property type="entry name" value="SIROHAEM"/>
</dbReference>
<proteinExistence type="inferred from homology"/>
<dbReference type="Proteomes" id="UP000095751">
    <property type="component" value="Unassembled WGS sequence"/>
</dbReference>
<accession>A0A1E7F451</accession>
<evidence type="ECO:0000259" key="16">
    <source>
        <dbReference type="Pfam" id="PF03460"/>
    </source>
</evidence>
<evidence type="ECO:0000313" key="18">
    <source>
        <dbReference type="Proteomes" id="UP000095751"/>
    </source>
</evidence>
<dbReference type="OrthoDB" id="432685at2759"/>
<evidence type="ECO:0000256" key="12">
    <source>
        <dbReference type="ARBA" id="ARBA00048538"/>
    </source>
</evidence>
<gene>
    <name evidence="17" type="ORF">FRACYDRAFT_263086</name>
</gene>
<keyword evidence="8" id="KW-0408">Iron</keyword>
<dbReference type="AlphaFoldDB" id="A0A1E7F451"/>
<dbReference type="InterPro" id="IPR006067">
    <property type="entry name" value="NO2/SO3_Rdtase_4Fe4S_dom"/>
</dbReference>
<evidence type="ECO:0000256" key="4">
    <source>
        <dbReference type="ARBA" id="ARBA00022485"/>
    </source>
</evidence>
<dbReference type="KEGG" id="fcy:FRACYDRAFT_263086"/>
<keyword evidence="14" id="KW-0732">Signal</keyword>
<sequence length="857" mass="94214">MIFDMTRNFLLLLIAASITFASAFVVVPSTLPKASSTPTIKASSSTITRAAARSSARRTSSFHLNSAVVDEDEDVDTAPTTTSIEHEQHHHNNRAEEIKLHAGKVTGTSFLPEETVARLAKGSPVEKAKLTGDPGSAYVDVYEFARKIREGEMTWKEVEKADLETRLKWVGMIHRGKRTPGQFLMRLKVPNGIVNSDQLRFYADSVEKYGTDFGVVDITTRQNMQMRGIKLEDADSVIDGLHARNQTSFQSALDNVRNMVGSPLAGIDPLEMVDTRPYCNILNDLITLDPATGTRGNPQWGNLPRKFNIAVSGSRDDFAHTDINDIGLQPCPHAITGEMGFNLVLGGYMSIKRVAHSIDSKMWVKADLNSVNTLCEAILRVFRDEGERKDRQKARLMWLVEKYGVDAYKAKIIEEIDSYNRGVVVEETQPKPTEPFERRDLLGVHEQKQKGLYRVGILVPVGRLSATECRQLADLAERYSNSEVRCTVEQNVLLPNVLEADVPLLLAEPSINGVNTRMKANPGKIEGGVVSCTGAEFCGFAMVETKHNAERVAKLLEELVVTPQPVRIHWTGCPNSCGQVQVADIGIMGAPAKKMVDGKKMAVPGCKIFVGGRIGEDAHLALEPTYKGIPLEDEELIPLLIQILKEEYKGVDRAEDDLSFTTIPRTPEATALAAFMAAKALEPEEKEEEEAAPAVKAEVAPPAPKAEVKVKKESAPASEANKKEEKKAAPAPVVAKIEEKKAAPAPAAPVAPVAKQEETKKAAPVVSISHDEDLMLTLQVIMDHANRSSTASKEQLIHHHEESKKEIVIDEAIDVSIPYMATAKLAFEHSSDKSMSYDEFEIKYLADSVRDVIAKRR</sequence>
<feature type="signal peptide" evidence="14">
    <location>
        <begin position="1"/>
        <end position="23"/>
    </location>
</feature>
<evidence type="ECO:0000256" key="9">
    <source>
        <dbReference type="ARBA" id="ARBA00023014"/>
    </source>
</evidence>
<comment type="pathway">
    <text evidence="2">Nitrogen metabolism; nitrate reduction (assimilation).</text>
</comment>
<protein>
    <recommendedName>
        <fullName evidence="11">Ferredoxin--nitrite reductase, chloroplastic</fullName>
        <ecNumber evidence="10">1.7.7.1</ecNumber>
    </recommendedName>
</protein>
<dbReference type="Pfam" id="PF01077">
    <property type="entry name" value="NIR_SIR"/>
    <property type="match status" value="2"/>
</dbReference>
<evidence type="ECO:0000256" key="11">
    <source>
        <dbReference type="ARBA" id="ARBA00040459"/>
    </source>
</evidence>
<dbReference type="InterPro" id="IPR036136">
    <property type="entry name" value="Nit/Sulf_reduc_fer-like_dom_sf"/>
</dbReference>
<dbReference type="SUPFAM" id="SSF55124">
    <property type="entry name" value="Nitrite/Sulfite reductase N-terminal domain-like"/>
    <property type="match status" value="2"/>
</dbReference>
<reference evidence="17 18" key="1">
    <citation type="submission" date="2016-09" db="EMBL/GenBank/DDBJ databases">
        <title>Extensive genetic diversity and differential bi-allelic expression allows diatom success in the polar Southern Ocean.</title>
        <authorList>
            <consortium name="DOE Joint Genome Institute"/>
            <person name="Mock T."/>
            <person name="Otillar R.P."/>
            <person name="Strauss J."/>
            <person name="Dupont C."/>
            <person name="Frickenhaus S."/>
            <person name="Maumus F."/>
            <person name="Mcmullan M."/>
            <person name="Sanges R."/>
            <person name="Schmutz J."/>
            <person name="Toseland A."/>
            <person name="Valas R."/>
            <person name="Veluchamy A."/>
            <person name="Ward B.J."/>
            <person name="Allen A."/>
            <person name="Barry K."/>
            <person name="Falciatore A."/>
            <person name="Ferrante M."/>
            <person name="Fortunato A.E."/>
            <person name="Gloeckner G."/>
            <person name="Gruber A."/>
            <person name="Hipkin R."/>
            <person name="Janech M."/>
            <person name="Kroth P."/>
            <person name="Leese F."/>
            <person name="Lindquist E."/>
            <person name="Lyon B.R."/>
            <person name="Martin J."/>
            <person name="Mayer C."/>
            <person name="Parker M."/>
            <person name="Quesneville H."/>
            <person name="Raymond J."/>
            <person name="Uhlig C."/>
            <person name="Valentin K.U."/>
            <person name="Worden A.Z."/>
            <person name="Armbrust E.V."/>
            <person name="Bowler C."/>
            <person name="Green B."/>
            <person name="Moulton V."/>
            <person name="Van Oosterhout C."/>
            <person name="Grigoriev I."/>
        </authorList>
    </citation>
    <scope>NUCLEOTIDE SEQUENCE [LARGE SCALE GENOMIC DNA]</scope>
    <source>
        <strain evidence="17 18">CCMP1102</strain>
    </source>
</reference>
<keyword evidence="5" id="KW-0349">Heme</keyword>
<dbReference type="InterPro" id="IPR006066">
    <property type="entry name" value="NO2/SO3_Rdtase_FeS/sirohaem_BS"/>
</dbReference>
<evidence type="ECO:0000256" key="6">
    <source>
        <dbReference type="ARBA" id="ARBA00022723"/>
    </source>
</evidence>
<keyword evidence="9" id="KW-0411">Iron-sulfur</keyword>
<organism evidence="17 18">
    <name type="scientific">Fragilariopsis cylindrus CCMP1102</name>
    <dbReference type="NCBI Taxonomy" id="635003"/>
    <lineage>
        <taxon>Eukaryota</taxon>
        <taxon>Sar</taxon>
        <taxon>Stramenopiles</taxon>
        <taxon>Ochrophyta</taxon>
        <taxon>Bacillariophyta</taxon>
        <taxon>Bacillariophyceae</taxon>
        <taxon>Bacillariophycidae</taxon>
        <taxon>Bacillariales</taxon>
        <taxon>Bacillariaceae</taxon>
        <taxon>Fragilariopsis</taxon>
    </lineage>
</organism>
<evidence type="ECO:0000256" key="5">
    <source>
        <dbReference type="ARBA" id="ARBA00022617"/>
    </source>
</evidence>
<comment type="cofactor">
    <cofactor evidence="1">
        <name>siroheme</name>
        <dbReference type="ChEBI" id="CHEBI:60052"/>
    </cofactor>
</comment>
<keyword evidence="4" id="KW-0004">4Fe-4S</keyword>
<evidence type="ECO:0000256" key="8">
    <source>
        <dbReference type="ARBA" id="ARBA00023004"/>
    </source>
</evidence>
<evidence type="ECO:0000256" key="10">
    <source>
        <dbReference type="ARBA" id="ARBA00038893"/>
    </source>
</evidence>
<dbReference type="GO" id="GO:0051539">
    <property type="term" value="F:4 iron, 4 sulfur cluster binding"/>
    <property type="evidence" value="ECO:0007669"/>
    <property type="project" value="UniProtKB-KW"/>
</dbReference>
<dbReference type="EMBL" id="KV784364">
    <property type="protein sequence ID" value="OEU12919.1"/>
    <property type="molecule type" value="Genomic_DNA"/>
</dbReference>
<dbReference type="PANTHER" id="PTHR32439:SF0">
    <property type="entry name" value="FERREDOXIN--NITRITE REDUCTASE, CHLOROPLASTIC"/>
    <property type="match status" value="1"/>
</dbReference>
<keyword evidence="6" id="KW-0479">Metal-binding</keyword>
<evidence type="ECO:0000256" key="3">
    <source>
        <dbReference type="ARBA" id="ARBA00010429"/>
    </source>
</evidence>
<dbReference type="InParanoid" id="A0A1E7F451"/>
<feature type="compositionally biased region" description="Basic and acidic residues" evidence="13">
    <location>
        <begin position="706"/>
        <end position="728"/>
    </location>
</feature>
<dbReference type="InterPro" id="IPR045854">
    <property type="entry name" value="NO2/SO3_Rdtase_4Fe4S_sf"/>
</dbReference>
<dbReference type="Gene3D" id="3.30.413.10">
    <property type="entry name" value="Sulfite Reductase Hemoprotein, domain 1"/>
    <property type="match status" value="2"/>
</dbReference>
<evidence type="ECO:0000259" key="15">
    <source>
        <dbReference type="Pfam" id="PF01077"/>
    </source>
</evidence>
<evidence type="ECO:0000256" key="2">
    <source>
        <dbReference type="ARBA" id="ARBA00005096"/>
    </source>
</evidence>
<keyword evidence="18" id="KW-1185">Reference proteome</keyword>
<dbReference type="Gene3D" id="3.90.480.20">
    <property type="match status" value="1"/>
</dbReference>
<dbReference type="InterPro" id="IPR051329">
    <property type="entry name" value="NIR_SIR_4Fe-4S"/>
</dbReference>
<feature type="domain" description="Nitrite/sulphite reductase 4Fe-4S" evidence="15">
    <location>
        <begin position="529"/>
        <end position="643"/>
    </location>
</feature>
<dbReference type="GO" id="GO:0046872">
    <property type="term" value="F:metal ion binding"/>
    <property type="evidence" value="ECO:0007669"/>
    <property type="project" value="UniProtKB-KW"/>
</dbReference>
<dbReference type="PROSITE" id="PS00365">
    <property type="entry name" value="NIR_SIR"/>
    <property type="match status" value="1"/>
</dbReference>
<evidence type="ECO:0000256" key="14">
    <source>
        <dbReference type="SAM" id="SignalP"/>
    </source>
</evidence>
<evidence type="ECO:0000256" key="7">
    <source>
        <dbReference type="ARBA" id="ARBA00023002"/>
    </source>
</evidence>
<evidence type="ECO:0000256" key="1">
    <source>
        <dbReference type="ARBA" id="ARBA00001929"/>
    </source>
</evidence>
<feature type="domain" description="Nitrite/sulphite reductase 4Fe-4S" evidence="15">
    <location>
        <begin position="254"/>
        <end position="415"/>
    </location>
</feature>
<feature type="domain" description="Nitrite/Sulfite reductase ferredoxin-like" evidence="16">
    <location>
        <begin position="177"/>
        <end position="243"/>
    </location>
</feature>
<feature type="region of interest" description="Disordered" evidence="13">
    <location>
        <begin position="681"/>
        <end position="732"/>
    </location>
</feature>
<evidence type="ECO:0000256" key="13">
    <source>
        <dbReference type="SAM" id="MobiDB-lite"/>
    </source>
</evidence>
<comment type="similarity">
    <text evidence="3">Belongs to the nitrite and sulfite reductase 4Fe-4S domain family.</text>
</comment>
<dbReference type="GO" id="GO:0048307">
    <property type="term" value="F:ferredoxin-nitrite reductase activity"/>
    <property type="evidence" value="ECO:0007669"/>
    <property type="project" value="UniProtKB-EC"/>
</dbReference>
<dbReference type="Pfam" id="PF03460">
    <property type="entry name" value="NIR_SIR_ferr"/>
    <property type="match status" value="2"/>
</dbReference>
<feature type="chain" id="PRO_5009192628" description="Ferredoxin--nitrite reductase, chloroplastic" evidence="14">
    <location>
        <begin position="24"/>
        <end position="857"/>
    </location>
</feature>
<evidence type="ECO:0000313" key="17">
    <source>
        <dbReference type="EMBL" id="OEU12919.1"/>
    </source>
</evidence>
<dbReference type="SUPFAM" id="SSF56014">
    <property type="entry name" value="Nitrite and sulphite reductase 4Fe-4S domain-like"/>
    <property type="match status" value="2"/>
</dbReference>
<feature type="domain" description="Nitrite/Sulfite reductase ferredoxin-like" evidence="16">
    <location>
        <begin position="445"/>
        <end position="508"/>
    </location>
</feature>
<dbReference type="GO" id="GO:0020037">
    <property type="term" value="F:heme binding"/>
    <property type="evidence" value="ECO:0007669"/>
    <property type="project" value="InterPro"/>
</dbReference>
<dbReference type="EC" id="1.7.7.1" evidence="10"/>
<comment type="catalytic activity">
    <reaction evidence="12">
        <text>6 oxidized [2Fe-2S]-[ferredoxin] + NH4(+) + 2 H2O = nitrite + 6 reduced [2Fe-2S]-[ferredoxin] + 8 H(+)</text>
        <dbReference type="Rhea" id="RHEA:18041"/>
        <dbReference type="Rhea" id="RHEA-COMP:10000"/>
        <dbReference type="Rhea" id="RHEA-COMP:10001"/>
        <dbReference type="ChEBI" id="CHEBI:15377"/>
        <dbReference type="ChEBI" id="CHEBI:15378"/>
        <dbReference type="ChEBI" id="CHEBI:16301"/>
        <dbReference type="ChEBI" id="CHEBI:28938"/>
        <dbReference type="ChEBI" id="CHEBI:33737"/>
        <dbReference type="ChEBI" id="CHEBI:33738"/>
        <dbReference type="EC" id="1.7.7.1"/>
    </reaction>
</comment>
<dbReference type="InterPro" id="IPR005117">
    <property type="entry name" value="NiRdtase/SiRdtase_haem-b_fer"/>
</dbReference>
<name>A0A1E7F451_9STRA</name>
<keyword evidence="7" id="KW-0560">Oxidoreductase</keyword>